<dbReference type="Pfam" id="PF07707">
    <property type="entry name" value="BACK"/>
    <property type="match status" value="1"/>
</dbReference>
<dbReference type="EMBL" id="KB095959">
    <property type="protein sequence ID" value="ESO09322.1"/>
    <property type="molecule type" value="Genomic_DNA"/>
</dbReference>
<feature type="compositionally biased region" description="Acidic residues" evidence="1">
    <location>
        <begin position="184"/>
        <end position="196"/>
    </location>
</feature>
<dbReference type="PANTHER" id="PTHR24410:SF23">
    <property type="entry name" value="BTB DOMAIN-CONTAINING PROTEIN-RELATED"/>
    <property type="match status" value="1"/>
</dbReference>
<gene>
    <name evidence="4" type="primary">20202295</name>
    <name evidence="3" type="ORF">HELRODRAFT_168289</name>
</gene>
<reference evidence="3 5" key="2">
    <citation type="journal article" date="2013" name="Nature">
        <title>Insights into bilaterian evolution from three spiralian genomes.</title>
        <authorList>
            <person name="Simakov O."/>
            <person name="Marletaz F."/>
            <person name="Cho S.J."/>
            <person name="Edsinger-Gonzales E."/>
            <person name="Havlak P."/>
            <person name="Hellsten U."/>
            <person name="Kuo D.H."/>
            <person name="Larsson T."/>
            <person name="Lv J."/>
            <person name="Arendt D."/>
            <person name="Savage R."/>
            <person name="Osoegawa K."/>
            <person name="de Jong P."/>
            <person name="Grimwood J."/>
            <person name="Chapman J.A."/>
            <person name="Shapiro H."/>
            <person name="Aerts A."/>
            <person name="Otillar R.P."/>
            <person name="Terry A.Y."/>
            <person name="Boore J.L."/>
            <person name="Grigoriev I.V."/>
            <person name="Lindberg D.R."/>
            <person name="Seaver E.C."/>
            <person name="Weisblat D.A."/>
            <person name="Putnam N.H."/>
            <person name="Rokhsar D.S."/>
        </authorList>
    </citation>
    <scope>NUCLEOTIDE SEQUENCE</scope>
</reference>
<feature type="domain" description="BTB" evidence="2">
    <location>
        <begin position="536"/>
        <end position="616"/>
    </location>
</feature>
<evidence type="ECO:0000313" key="4">
    <source>
        <dbReference type="EnsemblMetazoa" id="HelroP168289"/>
    </source>
</evidence>
<dbReference type="RefSeq" id="XP_009012415.1">
    <property type="nucleotide sequence ID" value="XM_009014167.1"/>
</dbReference>
<dbReference type="InterPro" id="IPR051481">
    <property type="entry name" value="BTB-POZ/Galectin-3-binding"/>
</dbReference>
<dbReference type="EMBL" id="AMQM01002935">
    <property type="status" value="NOT_ANNOTATED_CDS"/>
    <property type="molecule type" value="Genomic_DNA"/>
</dbReference>
<dbReference type="Proteomes" id="UP000015101">
    <property type="component" value="Unassembled WGS sequence"/>
</dbReference>
<evidence type="ECO:0000313" key="5">
    <source>
        <dbReference type="Proteomes" id="UP000015101"/>
    </source>
</evidence>
<dbReference type="CDD" id="cd18186">
    <property type="entry name" value="BTB_POZ_ZBTB_KLHL-like"/>
    <property type="match status" value="1"/>
</dbReference>
<dbReference type="AlphaFoldDB" id="T1F0E5"/>
<keyword evidence="5" id="KW-1185">Reference proteome</keyword>
<evidence type="ECO:0000259" key="2">
    <source>
        <dbReference type="PROSITE" id="PS50097"/>
    </source>
</evidence>
<feature type="compositionally biased region" description="Low complexity" evidence="1">
    <location>
        <begin position="125"/>
        <end position="140"/>
    </location>
</feature>
<dbReference type="EnsemblMetazoa" id="HelroT168289">
    <property type="protein sequence ID" value="HelroP168289"/>
    <property type="gene ID" value="HelroG168289"/>
</dbReference>
<proteinExistence type="predicted"/>
<protein>
    <recommendedName>
        <fullName evidence="2">BTB domain-containing protein</fullName>
    </recommendedName>
</protein>
<dbReference type="Gene3D" id="3.30.710.10">
    <property type="entry name" value="Potassium Channel Kv1.1, Chain A"/>
    <property type="match status" value="1"/>
</dbReference>
<dbReference type="PANTHER" id="PTHR24410">
    <property type="entry name" value="HL07962P-RELATED"/>
    <property type="match status" value="1"/>
</dbReference>
<dbReference type="STRING" id="6412.T1F0E5"/>
<feature type="region of interest" description="Disordered" evidence="1">
    <location>
        <begin position="365"/>
        <end position="386"/>
    </location>
</feature>
<dbReference type="HOGENOM" id="CLU_284579_0_0_1"/>
<feature type="region of interest" description="Disordered" evidence="1">
    <location>
        <begin position="177"/>
        <end position="215"/>
    </location>
</feature>
<reference evidence="4" key="3">
    <citation type="submission" date="2015-06" db="UniProtKB">
        <authorList>
            <consortium name="EnsemblMetazoa"/>
        </authorList>
    </citation>
    <scope>IDENTIFICATION</scope>
</reference>
<dbReference type="OMA" id="EMVECER"/>
<dbReference type="InterPro" id="IPR000210">
    <property type="entry name" value="BTB/POZ_dom"/>
</dbReference>
<feature type="region of interest" description="Disordered" evidence="1">
    <location>
        <begin position="1"/>
        <end position="60"/>
    </location>
</feature>
<dbReference type="SMART" id="SM00225">
    <property type="entry name" value="BTB"/>
    <property type="match status" value="1"/>
</dbReference>
<dbReference type="GeneID" id="20202295"/>
<dbReference type="SMART" id="SM00875">
    <property type="entry name" value="BACK"/>
    <property type="match status" value="1"/>
</dbReference>
<dbReference type="Pfam" id="PF00651">
    <property type="entry name" value="BTB"/>
    <property type="match status" value="1"/>
</dbReference>
<dbReference type="CTD" id="20202295"/>
<feature type="region of interest" description="Disordered" evidence="1">
    <location>
        <begin position="111"/>
        <end position="141"/>
    </location>
</feature>
<accession>T1F0E5</accession>
<feature type="compositionally biased region" description="Pro residues" evidence="1">
    <location>
        <begin position="28"/>
        <end position="45"/>
    </location>
</feature>
<feature type="compositionally biased region" description="Basic and acidic residues" evidence="1">
    <location>
        <begin position="197"/>
        <end position="210"/>
    </location>
</feature>
<reference evidence="5" key="1">
    <citation type="submission" date="2012-12" db="EMBL/GenBank/DDBJ databases">
        <authorList>
            <person name="Hellsten U."/>
            <person name="Grimwood J."/>
            <person name="Chapman J.A."/>
            <person name="Shapiro H."/>
            <person name="Aerts A."/>
            <person name="Otillar R.P."/>
            <person name="Terry A.Y."/>
            <person name="Boore J.L."/>
            <person name="Simakov O."/>
            <person name="Marletaz F."/>
            <person name="Cho S.-J."/>
            <person name="Edsinger-Gonzales E."/>
            <person name="Havlak P."/>
            <person name="Kuo D.-H."/>
            <person name="Larsson T."/>
            <person name="Lv J."/>
            <person name="Arendt D."/>
            <person name="Savage R."/>
            <person name="Osoegawa K."/>
            <person name="de Jong P."/>
            <person name="Lindberg D.R."/>
            <person name="Seaver E.C."/>
            <person name="Weisblat D.A."/>
            <person name="Putnam N.H."/>
            <person name="Grigoriev I.V."/>
            <person name="Rokhsar D.S."/>
        </authorList>
    </citation>
    <scope>NUCLEOTIDE SEQUENCE</scope>
</reference>
<dbReference type="SUPFAM" id="SSF54695">
    <property type="entry name" value="POZ domain"/>
    <property type="match status" value="1"/>
</dbReference>
<feature type="region of interest" description="Disordered" evidence="1">
    <location>
        <begin position="252"/>
        <end position="282"/>
    </location>
</feature>
<sequence length="1091" mass="125046">MKKPPEQLKNRIRQISLETFKKTTDPRYIPPTRPPTPPPLPPNLSPPIQERTNNNNSSNFKSRRVNFQESINRENFIRNCNKIINSIRRKININIFNNYCNKNIQNINFNKNNSNNNDYNKDYNNKNNSSNKKLNSTNLHNKFDKKCKDGEMWKNMIVSGLDPSFMFYKGQSSKYTHPLHGDGADDDNDDDDEDDDTHANKNHSERKPDNKNFNAKNDQFIHSFRDTYQHFKNIQQRKWRRHFKNDAYVNYKSAGNDGDDDVDGDDYDDDGGSGGKNINYNSNDEISSYNQIHSLNTSSGAKNELFHKKISSSTPTLVNKKHDAILSARRYQSTYSQYPSRESSTQNSSTFTSNYATSIASTLPEDQTAFDNPNHVPPEPAHRKKSALKAPTYFNSTSSTFDVVSSKQKRSASNAQQSSYQDINAMDYNVIYDARQATQMPNNKGRFDQTRSASSNNFEENFTQYPSYQNSENANDVNEMQYRSIPSSQLKIASGALLMGRYSNRKQFPLDDVTYNQGSRRVIQFMHSLWLEQTTCDVTIVANGGQIMAHQKLRRNYTTQVIMAAWSPTLASVFKQHSLQFEHTDDPVTFNMTDYPCDVVADVINFMYTTDIHLELANVGMVVAVSRELDLSTLVNVCGDFLIKTCTPDQVLLNYSVAANNNLRYAEEGFADVIANSMIEVSEQKYFCYLPFERLYSFLTHPKMCGREIDIFFAIVKWVDFNRSSRLKYSKDLLPLVRFQHMCMNDLSQKVEFSGWIFTNKETKDLLLNAYKYHAMLSSGVTPPGDFKLDKPRCAPHNKRKPLSASLGEFVNDYSTKLEKCIVNQDCNNLPNNWDKLEIMKLKSNLDFTSKFGNDGERDENETVINSGWLANESVIQNVFAQTAPQGTAGDLSHHNNAYDNLPHDQTNNSIYKHDATIEKKKLDAEVRPGSNNNNLQNSDNQYLPVLAARSFHYSNKIMSPNIPKEIFDNNNEQPFLKSSAPAETRLNERLECNEKNFTEKSKSCSHTVIQLSKPNPSFDQRSSLEKNLTELKNNFHLTDNTFKSFERARFAKLRMKNPIEQNLFMPQVTYSPTDLLANVHGNNADCSHYR</sequence>
<evidence type="ECO:0000313" key="3">
    <source>
        <dbReference type="EMBL" id="ESO09322.1"/>
    </source>
</evidence>
<evidence type="ECO:0000256" key="1">
    <source>
        <dbReference type="SAM" id="MobiDB-lite"/>
    </source>
</evidence>
<dbReference type="InterPro" id="IPR011705">
    <property type="entry name" value="BACK"/>
</dbReference>
<dbReference type="InParanoid" id="T1F0E5"/>
<dbReference type="KEGG" id="hro:HELRODRAFT_168289"/>
<dbReference type="PROSITE" id="PS50097">
    <property type="entry name" value="BTB"/>
    <property type="match status" value="1"/>
</dbReference>
<feature type="compositionally biased region" description="Acidic residues" evidence="1">
    <location>
        <begin position="257"/>
        <end position="271"/>
    </location>
</feature>
<dbReference type="InterPro" id="IPR011333">
    <property type="entry name" value="SKP1/BTB/POZ_sf"/>
</dbReference>
<organism evidence="4 5">
    <name type="scientific">Helobdella robusta</name>
    <name type="common">Californian leech</name>
    <dbReference type="NCBI Taxonomy" id="6412"/>
    <lineage>
        <taxon>Eukaryota</taxon>
        <taxon>Metazoa</taxon>
        <taxon>Spiralia</taxon>
        <taxon>Lophotrochozoa</taxon>
        <taxon>Annelida</taxon>
        <taxon>Clitellata</taxon>
        <taxon>Hirudinea</taxon>
        <taxon>Rhynchobdellida</taxon>
        <taxon>Glossiphoniidae</taxon>
        <taxon>Helobdella</taxon>
    </lineage>
</organism>
<name>T1F0E5_HELRO</name>
<dbReference type="OrthoDB" id="191037at2759"/>
<dbReference type="eggNOG" id="KOG4441">
    <property type="taxonomic scope" value="Eukaryota"/>
</dbReference>
<dbReference type="Gene3D" id="1.25.40.420">
    <property type="match status" value="1"/>
</dbReference>